<dbReference type="EMBL" id="JABEZY010000007">
    <property type="protein sequence ID" value="MBA0742179.1"/>
    <property type="molecule type" value="Genomic_DNA"/>
</dbReference>
<dbReference type="AlphaFoldDB" id="A0A7J9C143"/>
<dbReference type="InterPro" id="IPR040256">
    <property type="entry name" value="At4g02000-like"/>
</dbReference>
<reference evidence="1 2" key="1">
    <citation type="journal article" date="2019" name="Genome Biol. Evol.">
        <title>Insights into the evolution of the New World diploid cottons (Gossypium, subgenus Houzingenia) based on genome sequencing.</title>
        <authorList>
            <person name="Grover C.E."/>
            <person name="Arick M.A. 2nd"/>
            <person name="Thrash A."/>
            <person name="Conover J.L."/>
            <person name="Sanders W.S."/>
            <person name="Peterson D.G."/>
            <person name="Frelichowski J.E."/>
            <person name="Scheffler J.A."/>
            <person name="Scheffler B.E."/>
            <person name="Wendel J.F."/>
        </authorList>
    </citation>
    <scope>NUCLEOTIDE SEQUENCE [LARGE SCALE GENOMIC DNA]</scope>
    <source>
        <strain evidence="1">5</strain>
        <tissue evidence="1">Leaf</tissue>
    </source>
</reference>
<comment type="caution">
    <text evidence="1">The sequence shown here is derived from an EMBL/GenBank/DDBJ whole genome shotgun (WGS) entry which is preliminary data.</text>
</comment>
<evidence type="ECO:0000313" key="1">
    <source>
        <dbReference type="EMBL" id="MBA0742179.1"/>
    </source>
</evidence>
<protein>
    <recommendedName>
        <fullName evidence="3">Zinc knuckle CX2CX4HX4C domain-containing protein</fullName>
    </recommendedName>
</protein>
<dbReference type="Proteomes" id="UP000593579">
    <property type="component" value="Unassembled WGS sequence"/>
</dbReference>
<organism evidence="1 2">
    <name type="scientific">Gossypium gossypioides</name>
    <name type="common">Mexican cotton</name>
    <name type="synonym">Selera gossypioides</name>
    <dbReference type="NCBI Taxonomy" id="34282"/>
    <lineage>
        <taxon>Eukaryota</taxon>
        <taxon>Viridiplantae</taxon>
        <taxon>Streptophyta</taxon>
        <taxon>Embryophyta</taxon>
        <taxon>Tracheophyta</taxon>
        <taxon>Spermatophyta</taxon>
        <taxon>Magnoliopsida</taxon>
        <taxon>eudicotyledons</taxon>
        <taxon>Gunneridae</taxon>
        <taxon>Pentapetalae</taxon>
        <taxon>rosids</taxon>
        <taxon>malvids</taxon>
        <taxon>Malvales</taxon>
        <taxon>Malvaceae</taxon>
        <taxon>Malvoideae</taxon>
        <taxon>Gossypium</taxon>
    </lineage>
</organism>
<evidence type="ECO:0000313" key="2">
    <source>
        <dbReference type="Proteomes" id="UP000593579"/>
    </source>
</evidence>
<accession>A0A7J9C143</accession>
<gene>
    <name evidence="1" type="ORF">Gogos_015262</name>
</gene>
<proteinExistence type="predicted"/>
<name>A0A7J9C143_GOSGO</name>
<dbReference type="OrthoDB" id="10561890at2759"/>
<evidence type="ECO:0008006" key="3">
    <source>
        <dbReference type="Google" id="ProtNLM"/>
    </source>
</evidence>
<sequence>MSSASPSLSPLAMVEDKAIKKVRMRCGQSGIEEQVMVMEDTEAPKALEEKPNERLSFKDILVCSLKSLGKVVQRSEKNDLQLLESDVSIETEDGLLSIRFSKRVHQALHKSMARTIVVKLLGQKIGIQTLSNRIYCLWKLSTPRTVDHVWAIPNGSIMVTIFFYFLALFVKCGGLDSFFGYLGFHVPKEHFKKDRMTVILDINKPLISKIKVDGRIQWVEYESLPNVCFSCGCYEHLKDMCNAGLGQEEQNGEGVQFSVVIGESSSTNKDVESGNF</sequence>
<dbReference type="PANTHER" id="PTHR31286">
    <property type="entry name" value="GLYCINE-RICH CELL WALL STRUCTURAL PROTEIN 1.8-LIKE"/>
    <property type="match status" value="1"/>
</dbReference>
<keyword evidence="2" id="KW-1185">Reference proteome</keyword>
<dbReference type="PANTHER" id="PTHR31286:SF173">
    <property type="entry name" value="DUF4283 DOMAIN-CONTAINING PROTEIN"/>
    <property type="match status" value="1"/>
</dbReference>